<dbReference type="Proteomes" id="UP000184428">
    <property type="component" value="Unassembled WGS sequence"/>
</dbReference>
<sequence>MQLIRRSEVVEDRTAEQPVGEVVPAEDNRKVAELAEKLVTNILSVGVDGAGRFKGAREIAEEHRAHHVDVEVAVAKVIATHARVVTATGFATGLGGIALLPVAIPTDVATFYAYAGRCAAAVAHLRGYDIESDEVRSVVLLSLLGAGGVAAASKAGVELGTKTAMAALKKLPGKALIEINKKVGFRLITKTGTKGVVNLGKLVPFVGGGVGATVNAVGMRTVATYAKSNFPTI</sequence>
<dbReference type="InterPro" id="IPR024787">
    <property type="entry name" value="EcsC"/>
</dbReference>
<reference evidence="1 2" key="1">
    <citation type="submission" date="2016-12" db="EMBL/GenBank/DDBJ databases">
        <authorList>
            <person name="Song W.-J."/>
            <person name="Kurnit D.M."/>
        </authorList>
    </citation>
    <scope>NUCLEOTIDE SEQUENCE [LARGE SCALE GENOMIC DNA]</scope>
    <source>
        <strain evidence="1 2">DSM 43162</strain>
    </source>
</reference>
<evidence type="ECO:0000313" key="2">
    <source>
        <dbReference type="Proteomes" id="UP000184428"/>
    </source>
</evidence>
<gene>
    <name evidence="1" type="ORF">SAMN05660350_00397</name>
</gene>
<dbReference type="AlphaFoldDB" id="A0A1M7S230"/>
<dbReference type="Pfam" id="PF12787">
    <property type="entry name" value="EcsC"/>
    <property type="match status" value="1"/>
</dbReference>
<dbReference type="RefSeq" id="WP_083605911.1">
    <property type="nucleotide sequence ID" value="NZ_FRDM01000001.1"/>
</dbReference>
<evidence type="ECO:0000313" key="1">
    <source>
        <dbReference type="EMBL" id="SHN52531.1"/>
    </source>
</evidence>
<name>A0A1M7S230_9ACTN</name>
<dbReference type="OrthoDB" id="1425703at2"/>
<proteinExistence type="predicted"/>
<accession>A0A1M7S230</accession>
<organism evidence="1 2">
    <name type="scientific">Geodermatophilus obscurus</name>
    <dbReference type="NCBI Taxonomy" id="1861"/>
    <lineage>
        <taxon>Bacteria</taxon>
        <taxon>Bacillati</taxon>
        <taxon>Actinomycetota</taxon>
        <taxon>Actinomycetes</taxon>
        <taxon>Geodermatophilales</taxon>
        <taxon>Geodermatophilaceae</taxon>
        <taxon>Geodermatophilus</taxon>
    </lineage>
</organism>
<dbReference type="EMBL" id="FRDM01000001">
    <property type="protein sequence ID" value="SHN52531.1"/>
    <property type="molecule type" value="Genomic_DNA"/>
</dbReference>
<protein>
    <submittedName>
        <fullName evidence="1">EcsC protein family protein</fullName>
    </submittedName>
</protein>